<dbReference type="InterPro" id="IPR015413">
    <property type="entry name" value="Methionyl/Leucyl_tRNA_Synth"/>
</dbReference>
<dbReference type="PANTHER" id="PTHR43326:SF1">
    <property type="entry name" value="METHIONINE--TRNA LIGASE, MITOCHONDRIAL"/>
    <property type="match status" value="1"/>
</dbReference>
<comment type="caution">
    <text evidence="12">The sequence shown here is derived from an EMBL/GenBank/DDBJ whole genome shotgun (WGS) entry which is preliminary data.</text>
</comment>
<comment type="similarity">
    <text evidence="9">Belongs to the class-I aminoacyl-tRNA synthetase family.</text>
</comment>
<dbReference type="FunFam" id="2.170.220.10:FF:000001">
    <property type="entry name" value="methionine--tRNA ligase, mitochondrial"/>
    <property type="match status" value="1"/>
</dbReference>
<proteinExistence type="inferred from homology"/>
<protein>
    <recommendedName>
        <fullName evidence="8">Methionine--tRNA ligase</fullName>
        <ecNumber evidence="8">6.1.1.10</ecNumber>
    </recommendedName>
    <alternativeName>
        <fullName evidence="8">Methionyl-tRNA synthetase</fullName>
        <shortName evidence="8">MetRS</shortName>
    </alternativeName>
</protein>
<dbReference type="Proteomes" id="UP000031532">
    <property type="component" value="Unassembled WGS sequence"/>
</dbReference>
<evidence type="ECO:0000256" key="1">
    <source>
        <dbReference type="ARBA" id="ARBA00003314"/>
    </source>
</evidence>
<evidence type="ECO:0000259" key="11">
    <source>
        <dbReference type="Pfam" id="PF09334"/>
    </source>
</evidence>
<dbReference type="CDD" id="cd00814">
    <property type="entry name" value="MetRS_core"/>
    <property type="match status" value="1"/>
</dbReference>
<evidence type="ECO:0000256" key="5">
    <source>
        <dbReference type="ARBA" id="ARBA00022917"/>
    </source>
</evidence>
<feature type="binding site" evidence="8">
    <location>
        <position position="133"/>
    </location>
    <ligand>
        <name>Zn(2+)</name>
        <dbReference type="ChEBI" id="CHEBI:29105"/>
    </ligand>
</feature>
<dbReference type="CDD" id="cd07957">
    <property type="entry name" value="Anticodon_Ia_Met"/>
    <property type="match status" value="1"/>
</dbReference>
<dbReference type="InterPro" id="IPR014758">
    <property type="entry name" value="Met-tRNA_synth"/>
</dbReference>
<comment type="caution">
    <text evidence="8">Lacks conserved residue(s) required for the propagation of feature annotation.</text>
</comment>
<keyword evidence="4 8" id="KW-0067">ATP-binding</keyword>
<evidence type="ECO:0000256" key="2">
    <source>
        <dbReference type="ARBA" id="ARBA00022598"/>
    </source>
</evidence>
<dbReference type="NCBIfam" id="TIGR00398">
    <property type="entry name" value="metG"/>
    <property type="match status" value="1"/>
</dbReference>
<dbReference type="SUPFAM" id="SSF52374">
    <property type="entry name" value="Nucleotidylyl transferase"/>
    <property type="match status" value="1"/>
</dbReference>
<dbReference type="InterPro" id="IPR023457">
    <property type="entry name" value="Met-tRNA_synth_2"/>
</dbReference>
<dbReference type="Gene3D" id="3.40.50.620">
    <property type="entry name" value="HUPs"/>
    <property type="match status" value="1"/>
</dbReference>
<comment type="subcellular location">
    <subcellularLocation>
        <location evidence="8">Cytoplasm</location>
    </subcellularLocation>
</comment>
<feature type="domain" description="Methionyl/Leucyl tRNA synthetase" evidence="11">
    <location>
        <begin position="157"/>
        <end position="371"/>
    </location>
</feature>
<accession>A0A9X5I5X6</accession>
<dbReference type="InterPro" id="IPR009080">
    <property type="entry name" value="tRNAsynth_Ia_anticodon-bd"/>
</dbReference>
<dbReference type="OrthoDB" id="9810191at2"/>
<dbReference type="EMBL" id="JTJC03000005">
    <property type="protein sequence ID" value="NHC36466.1"/>
    <property type="molecule type" value="Genomic_DNA"/>
</dbReference>
<dbReference type="SUPFAM" id="SSF47323">
    <property type="entry name" value="Anticodon-binding domain of a subclass of class I aminoacyl-tRNA synthetases"/>
    <property type="match status" value="1"/>
</dbReference>
<feature type="short sequence motif" description="'KMSKS' region" evidence="8">
    <location>
        <begin position="307"/>
        <end position="311"/>
    </location>
</feature>
<keyword evidence="6 8" id="KW-0030">Aminoacyl-tRNA synthetase</keyword>
<evidence type="ECO:0000256" key="6">
    <source>
        <dbReference type="ARBA" id="ARBA00023146"/>
    </source>
</evidence>
<feature type="binding site" evidence="8">
    <location>
        <position position="136"/>
    </location>
    <ligand>
        <name>Zn(2+)</name>
        <dbReference type="ChEBI" id="CHEBI:29105"/>
    </ligand>
</feature>
<dbReference type="GO" id="GO:0004825">
    <property type="term" value="F:methionine-tRNA ligase activity"/>
    <property type="evidence" value="ECO:0007669"/>
    <property type="project" value="UniProtKB-UniRule"/>
</dbReference>
<keyword evidence="8" id="KW-0963">Cytoplasm</keyword>
<dbReference type="Gene3D" id="2.170.220.10">
    <property type="match status" value="1"/>
</dbReference>
<dbReference type="EC" id="6.1.1.10" evidence="8"/>
<feature type="domain" description="Methionyl/Valyl/Leucyl/Isoleucyl-tRNA synthetase anticodon-binding" evidence="10">
    <location>
        <begin position="403"/>
        <end position="489"/>
    </location>
</feature>
<keyword evidence="13" id="KW-1185">Reference proteome</keyword>
<dbReference type="PRINTS" id="PR01041">
    <property type="entry name" value="TRNASYNTHMET"/>
</dbReference>
<dbReference type="InterPro" id="IPR041872">
    <property type="entry name" value="Anticodon_Met"/>
</dbReference>
<keyword evidence="5 8" id="KW-0648">Protein biosynthesis</keyword>
<feature type="binding site" evidence="8">
    <location>
        <position position="154"/>
    </location>
    <ligand>
        <name>Zn(2+)</name>
        <dbReference type="ChEBI" id="CHEBI:29105"/>
    </ligand>
</feature>
<dbReference type="InterPro" id="IPR013155">
    <property type="entry name" value="M/V/L/I-tRNA-synth_anticd-bd"/>
</dbReference>
<dbReference type="NCBIfam" id="NF008900">
    <property type="entry name" value="PRK12267.1"/>
    <property type="match status" value="1"/>
</dbReference>
<comment type="subunit">
    <text evidence="8">Monomer.</text>
</comment>
<reference evidence="12 13" key="1">
    <citation type="journal article" date="2015" name="Genome Announc.">
        <title>Draft Genome Sequence of the Terrestrial Cyanobacterium Scytonema millei VB511283, Isolated from Eastern India.</title>
        <authorList>
            <person name="Sen D."/>
            <person name="Chandrababunaidu M.M."/>
            <person name="Singh D."/>
            <person name="Sanghi N."/>
            <person name="Ghorai A."/>
            <person name="Mishra G.P."/>
            <person name="Madduluri M."/>
            <person name="Adhikary S.P."/>
            <person name="Tripathy S."/>
        </authorList>
    </citation>
    <scope>NUCLEOTIDE SEQUENCE [LARGE SCALE GENOMIC DNA]</scope>
    <source>
        <strain evidence="12 13">VB511283</strain>
    </source>
</reference>
<feature type="binding site" evidence="8">
    <location>
        <position position="151"/>
    </location>
    <ligand>
        <name>Zn(2+)</name>
        <dbReference type="ChEBI" id="CHEBI:29105"/>
    </ligand>
</feature>
<evidence type="ECO:0000256" key="8">
    <source>
        <dbReference type="HAMAP-Rule" id="MF_01228"/>
    </source>
</evidence>
<evidence type="ECO:0000313" key="12">
    <source>
        <dbReference type="EMBL" id="NHC36466.1"/>
    </source>
</evidence>
<feature type="domain" description="Methionyl/Leucyl tRNA synthetase" evidence="11">
    <location>
        <begin position="12"/>
        <end position="152"/>
    </location>
</feature>
<feature type="short sequence motif" description="'HIGH' region" evidence="8">
    <location>
        <begin position="18"/>
        <end position="28"/>
    </location>
</feature>
<evidence type="ECO:0000313" key="13">
    <source>
        <dbReference type="Proteomes" id="UP000031532"/>
    </source>
</evidence>
<dbReference type="AlphaFoldDB" id="A0A9X5I5X6"/>
<evidence type="ECO:0000256" key="4">
    <source>
        <dbReference type="ARBA" id="ARBA00022840"/>
    </source>
</evidence>
<dbReference type="Pfam" id="PF09334">
    <property type="entry name" value="tRNA-synt_1g"/>
    <property type="match status" value="2"/>
</dbReference>
<dbReference type="PANTHER" id="PTHR43326">
    <property type="entry name" value="METHIONYL-TRNA SYNTHETASE"/>
    <property type="match status" value="1"/>
</dbReference>
<dbReference type="Gene3D" id="1.10.730.10">
    <property type="entry name" value="Isoleucyl-tRNA Synthetase, Domain 1"/>
    <property type="match status" value="1"/>
</dbReference>
<name>A0A9X5I5X6_9CYAN</name>
<dbReference type="InterPro" id="IPR014729">
    <property type="entry name" value="Rossmann-like_a/b/a_fold"/>
</dbReference>
<dbReference type="RefSeq" id="WP_039716077.1">
    <property type="nucleotide sequence ID" value="NZ_JTJC03000005.1"/>
</dbReference>
<keyword evidence="2 8" id="KW-0436">Ligase</keyword>
<keyword evidence="3 8" id="KW-0547">Nucleotide-binding</keyword>
<evidence type="ECO:0000256" key="9">
    <source>
        <dbReference type="RuleBase" id="RU363039"/>
    </source>
</evidence>
<dbReference type="GO" id="GO:0006431">
    <property type="term" value="P:methionyl-tRNA aminoacylation"/>
    <property type="evidence" value="ECO:0007669"/>
    <property type="project" value="UniProtKB-UniRule"/>
</dbReference>
<dbReference type="InterPro" id="IPR033911">
    <property type="entry name" value="MetRS_core"/>
</dbReference>
<dbReference type="Pfam" id="PF08264">
    <property type="entry name" value="Anticodon_1"/>
    <property type="match status" value="1"/>
</dbReference>
<comment type="function">
    <text evidence="1 8">Is required not only for elongation of protein synthesis but also for the initiation of all mRNA translation through initiator tRNA(fMet) aminoacylation.</text>
</comment>
<organism evidence="12 13">
    <name type="scientific">Scytonema millei VB511283</name>
    <dbReference type="NCBI Taxonomy" id="1245923"/>
    <lineage>
        <taxon>Bacteria</taxon>
        <taxon>Bacillati</taxon>
        <taxon>Cyanobacteriota</taxon>
        <taxon>Cyanophyceae</taxon>
        <taxon>Nostocales</taxon>
        <taxon>Scytonemataceae</taxon>
        <taxon>Scytonema</taxon>
    </lineage>
</organism>
<comment type="catalytic activity">
    <reaction evidence="7 8">
        <text>tRNA(Met) + L-methionine + ATP = L-methionyl-tRNA(Met) + AMP + diphosphate</text>
        <dbReference type="Rhea" id="RHEA:13481"/>
        <dbReference type="Rhea" id="RHEA-COMP:9667"/>
        <dbReference type="Rhea" id="RHEA-COMP:9698"/>
        <dbReference type="ChEBI" id="CHEBI:30616"/>
        <dbReference type="ChEBI" id="CHEBI:33019"/>
        <dbReference type="ChEBI" id="CHEBI:57844"/>
        <dbReference type="ChEBI" id="CHEBI:78442"/>
        <dbReference type="ChEBI" id="CHEBI:78530"/>
        <dbReference type="ChEBI" id="CHEBI:456215"/>
        <dbReference type="EC" id="6.1.1.10"/>
    </reaction>
</comment>
<dbReference type="GO" id="GO:0005737">
    <property type="term" value="C:cytoplasm"/>
    <property type="evidence" value="ECO:0007669"/>
    <property type="project" value="UniProtKB-SubCell"/>
</dbReference>
<evidence type="ECO:0000256" key="3">
    <source>
        <dbReference type="ARBA" id="ARBA00022741"/>
    </source>
</evidence>
<gene>
    <name evidence="8" type="primary">metG</name>
    <name evidence="12" type="ORF">QH73_0017770</name>
</gene>
<dbReference type="HAMAP" id="MF_01228">
    <property type="entry name" value="Met_tRNA_synth_type2"/>
    <property type="match status" value="1"/>
</dbReference>
<evidence type="ECO:0000256" key="7">
    <source>
        <dbReference type="ARBA" id="ARBA00047364"/>
    </source>
</evidence>
<evidence type="ECO:0000259" key="10">
    <source>
        <dbReference type="Pfam" id="PF08264"/>
    </source>
</evidence>
<dbReference type="GO" id="GO:0005524">
    <property type="term" value="F:ATP binding"/>
    <property type="evidence" value="ECO:0007669"/>
    <property type="project" value="UniProtKB-UniRule"/>
</dbReference>
<sequence length="531" mass="60769">MNFADRSKDTFAVTTPLYYVNDLPHIGSAYPTMAADALARFERLLGKSVLMITGTDEHGQKIQRAAESHGRSPQEYCDRISSSFVSLWELLNIQYDRFSRTTATQHEAIVKEFFGRVWDAGDIYSDRQQGWYCVSCEEFKEERELLEGNYCPLHPNKQVEWRDEQNYFFRLSRYQEQLEAHYQKYPDFIQPVSRRNEVLNFVSQGLQDFSISRVNVDWGFPVPVAPEQTLYVWFDALLGYVTALLDPDSEATLENALAQWWPINIHIIGKDILRFHAVYWPAMLMSAGFPLPGRVFGHGFLTKDGQKMGKTMGNTIDPVALVKQYGSDAVRYYFLKTIEFGKDGDFSETRFINTVNADLADNLGNLLNRTLSMVRKYCAGKVPSVGELAAEHPLKAIATSLGQEVKQYYEVLAFDRACEAILDLVRASNKFIDEQAPWSLYKQKRQTEVEEVLYAVLESVRLAAYLLAPIIPHTCTEIYKQLGFAVDFNHKTQTFIATPFSSHSNWGILSDKQQLGEPRPVFQRIELAQKV</sequence>